<dbReference type="VEuPathDB" id="TrichDB:TVAG_401930"/>
<sequence length="364" mass="41032">MQNMEPVNDVITPPTLENYRFMGPIGKGSFSVVKIVEDSVSGQLFAAKIIPKNKLVASNLSERFETEIRIIRQLNHPGIVQLYDLFKDENNYYIIMELCSNGELYEQIIENERLSEIEAKYYMKQILEALCYVHNLGICHRDIKPENILLDEQGHAKISDFGLSRFVTAVGLAETPCGSPCYASPECIRGGSYDGRKSDMWSCGVLCFAMLTGQLPWTKRNQSQLFDQIQKADYSIPSYVSELGKRFIRGLMDPNPETRLNVEQALSHPWLQSAPSHKSVTAPKKLSVSLRQVDKFFDRDTSSNYLGELPLYKCASVTCGPIERSLGGVYSNEKTQLRQTARVTANQLLFKKPSHCNGITSRPV</sequence>
<dbReference type="OMA" id="ISANFRV"/>
<keyword evidence="3 6" id="KW-0547">Nucleotide-binding</keyword>
<dbReference type="FunFam" id="3.30.200.20:FF:000315">
    <property type="entry name" value="Calcium-dependent protein kinase 3"/>
    <property type="match status" value="1"/>
</dbReference>
<evidence type="ECO:0000256" key="2">
    <source>
        <dbReference type="ARBA" id="ARBA00022679"/>
    </source>
</evidence>
<dbReference type="EMBL" id="DS113202">
    <property type="protein sequence ID" value="EAY19939.1"/>
    <property type="molecule type" value="Genomic_DNA"/>
</dbReference>
<keyword evidence="1 7" id="KW-0723">Serine/threonine-protein kinase</keyword>
<keyword evidence="4 9" id="KW-0418">Kinase</keyword>
<comment type="similarity">
    <text evidence="7">Belongs to the protein kinase superfamily.</text>
</comment>
<dbReference type="CDD" id="cd14003">
    <property type="entry name" value="STKc_AMPK-like"/>
    <property type="match status" value="1"/>
</dbReference>
<evidence type="ECO:0000256" key="7">
    <source>
        <dbReference type="RuleBase" id="RU000304"/>
    </source>
</evidence>
<evidence type="ECO:0000256" key="3">
    <source>
        <dbReference type="ARBA" id="ARBA00022741"/>
    </source>
</evidence>
<dbReference type="InterPro" id="IPR000719">
    <property type="entry name" value="Prot_kinase_dom"/>
</dbReference>
<dbReference type="InterPro" id="IPR017441">
    <property type="entry name" value="Protein_kinase_ATP_BS"/>
</dbReference>
<evidence type="ECO:0000313" key="9">
    <source>
        <dbReference type="EMBL" id="EAY19939.1"/>
    </source>
</evidence>
<evidence type="ECO:0000259" key="8">
    <source>
        <dbReference type="PROSITE" id="PS50011"/>
    </source>
</evidence>
<dbReference type="FunCoup" id="A2DHV0">
    <property type="interactions" value="669"/>
</dbReference>
<dbReference type="InParanoid" id="A2DHV0"/>
<dbReference type="SUPFAM" id="SSF56112">
    <property type="entry name" value="Protein kinase-like (PK-like)"/>
    <property type="match status" value="1"/>
</dbReference>
<dbReference type="Pfam" id="PF00069">
    <property type="entry name" value="Pkinase"/>
    <property type="match status" value="1"/>
</dbReference>
<dbReference type="OrthoDB" id="193931at2759"/>
<feature type="domain" description="Protein kinase" evidence="8">
    <location>
        <begin position="19"/>
        <end position="271"/>
    </location>
</feature>
<dbReference type="FunFam" id="1.10.510.10:FF:000271">
    <property type="entry name" value="Non-specific serine/threonine protein kinase"/>
    <property type="match status" value="1"/>
</dbReference>
<reference evidence="9" key="1">
    <citation type="submission" date="2006-10" db="EMBL/GenBank/DDBJ databases">
        <authorList>
            <person name="Amadeo P."/>
            <person name="Zhao Q."/>
            <person name="Wortman J."/>
            <person name="Fraser-Liggett C."/>
            <person name="Carlton J."/>
        </authorList>
    </citation>
    <scope>NUCLEOTIDE SEQUENCE</scope>
    <source>
        <strain evidence="9">G3</strain>
    </source>
</reference>
<dbReference type="PROSITE" id="PS50011">
    <property type="entry name" value="PROTEIN_KINASE_DOM"/>
    <property type="match status" value="1"/>
</dbReference>
<organism evidence="9 10">
    <name type="scientific">Trichomonas vaginalis (strain ATCC PRA-98 / G3)</name>
    <dbReference type="NCBI Taxonomy" id="412133"/>
    <lineage>
        <taxon>Eukaryota</taxon>
        <taxon>Metamonada</taxon>
        <taxon>Parabasalia</taxon>
        <taxon>Trichomonadida</taxon>
        <taxon>Trichomonadidae</taxon>
        <taxon>Trichomonas</taxon>
    </lineage>
</organism>
<feature type="binding site" evidence="6">
    <location>
        <position position="48"/>
    </location>
    <ligand>
        <name>ATP</name>
        <dbReference type="ChEBI" id="CHEBI:30616"/>
    </ligand>
</feature>
<dbReference type="GO" id="GO:0005524">
    <property type="term" value="F:ATP binding"/>
    <property type="evidence" value="ECO:0007669"/>
    <property type="project" value="UniProtKB-UniRule"/>
</dbReference>
<keyword evidence="2" id="KW-0808">Transferase</keyword>
<evidence type="ECO:0000256" key="4">
    <source>
        <dbReference type="ARBA" id="ARBA00022777"/>
    </source>
</evidence>
<dbReference type="PANTHER" id="PTHR24346">
    <property type="entry name" value="MAP/MICROTUBULE AFFINITY-REGULATING KINASE"/>
    <property type="match status" value="1"/>
</dbReference>
<evidence type="ECO:0000313" key="10">
    <source>
        <dbReference type="Proteomes" id="UP000001542"/>
    </source>
</evidence>
<reference evidence="9" key="2">
    <citation type="journal article" date="2007" name="Science">
        <title>Draft genome sequence of the sexually transmitted pathogen Trichomonas vaginalis.</title>
        <authorList>
            <person name="Carlton J.M."/>
            <person name="Hirt R.P."/>
            <person name="Silva J.C."/>
            <person name="Delcher A.L."/>
            <person name="Schatz M."/>
            <person name="Zhao Q."/>
            <person name="Wortman J.R."/>
            <person name="Bidwell S.L."/>
            <person name="Alsmark U.C.M."/>
            <person name="Besteiro S."/>
            <person name="Sicheritz-Ponten T."/>
            <person name="Noel C.J."/>
            <person name="Dacks J.B."/>
            <person name="Foster P.G."/>
            <person name="Simillion C."/>
            <person name="Van de Peer Y."/>
            <person name="Miranda-Saavedra D."/>
            <person name="Barton G.J."/>
            <person name="Westrop G.D."/>
            <person name="Mueller S."/>
            <person name="Dessi D."/>
            <person name="Fiori P.L."/>
            <person name="Ren Q."/>
            <person name="Paulsen I."/>
            <person name="Zhang H."/>
            <person name="Bastida-Corcuera F.D."/>
            <person name="Simoes-Barbosa A."/>
            <person name="Brown M.T."/>
            <person name="Hayes R.D."/>
            <person name="Mukherjee M."/>
            <person name="Okumura C.Y."/>
            <person name="Schneider R."/>
            <person name="Smith A.J."/>
            <person name="Vanacova S."/>
            <person name="Villalvazo M."/>
            <person name="Haas B.J."/>
            <person name="Pertea M."/>
            <person name="Feldblyum T.V."/>
            <person name="Utterback T.R."/>
            <person name="Shu C.L."/>
            <person name="Osoegawa K."/>
            <person name="de Jong P.J."/>
            <person name="Hrdy I."/>
            <person name="Horvathova L."/>
            <person name="Zubacova Z."/>
            <person name="Dolezal P."/>
            <person name="Malik S.B."/>
            <person name="Logsdon J.M. Jr."/>
            <person name="Henze K."/>
            <person name="Gupta A."/>
            <person name="Wang C.C."/>
            <person name="Dunne R.L."/>
            <person name="Upcroft J.A."/>
            <person name="Upcroft P."/>
            <person name="White O."/>
            <person name="Salzberg S.L."/>
            <person name="Tang P."/>
            <person name="Chiu C.-H."/>
            <person name="Lee Y.-S."/>
            <person name="Embley T.M."/>
            <person name="Coombs G.H."/>
            <person name="Mottram J.C."/>
            <person name="Tachezy J."/>
            <person name="Fraser-Liggett C.M."/>
            <person name="Johnson P.J."/>
        </authorList>
    </citation>
    <scope>NUCLEOTIDE SEQUENCE [LARGE SCALE GENOMIC DNA]</scope>
    <source>
        <strain evidence="9">G3</strain>
    </source>
</reference>
<dbReference type="SMR" id="A2DHV0"/>
<evidence type="ECO:0000256" key="6">
    <source>
        <dbReference type="PROSITE-ProRule" id="PRU10141"/>
    </source>
</evidence>
<dbReference type="AlphaFoldDB" id="A2DHV0"/>
<dbReference type="STRING" id="5722.A2DHV0"/>
<dbReference type="InterPro" id="IPR011009">
    <property type="entry name" value="Kinase-like_dom_sf"/>
</dbReference>
<accession>A2DHV0</accession>
<proteinExistence type="inferred from homology"/>
<evidence type="ECO:0000256" key="1">
    <source>
        <dbReference type="ARBA" id="ARBA00022527"/>
    </source>
</evidence>
<dbReference type="VEuPathDB" id="TrichDB:TVAGG3_0271410"/>
<dbReference type="RefSeq" id="XP_001580925.1">
    <property type="nucleotide sequence ID" value="XM_001580875.1"/>
</dbReference>
<dbReference type="Gene3D" id="1.10.510.10">
    <property type="entry name" value="Transferase(Phosphotransferase) domain 1"/>
    <property type="match status" value="1"/>
</dbReference>
<dbReference type="SMART" id="SM00220">
    <property type="entry name" value="S_TKc"/>
    <property type="match status" value="1"/>
</dbReference>
<dbReference type="Proteomes" id="UP000001542">
    <property type="component" value="Unassembled WGS sequence"/>
</dbReference>
<name>A2DHV0_TRIV3</name>
<gene>
    <name evidence="9" type="ORF">TVAG_401930</name>
</gene>
<dbReference type="KEGG" id="tva:5465482"/>
<keyword evidence="10" id="KW-1185">Reference proteome</keyword>
<dbReference type="PROSITE" id="PS00108">
    <property type="entry name" value="PROTEIN_KINASE_ST"/>
    <property type="match status" value="1"/>
</dbReference>
<dbReference type="PROSITE" id="PS00107">
    <property type="entry name" value="PROTEIN_KINASE_ATP"/>
    <property type="match status" value="1"/>
</dbReference>
<dbReference type="GO" id="GO:0004674">
    <property type="term" value="F:protein serine/threonine kinase activity"/>
    <property type="evidence" value="ECO:0000318"/>
    <property type="project" value="GO_Central"/>
</dbReference>
<dbReference type="InterPro" id="IPR008271">
    <property type="entry name" value="Ser/Thr_kinase_AS"/>
</dbReference>
<keyword evidence="5 6" id="KW-0067">ATP-binding</keyword>
<dbReference type="PANTHER" id="PTHR24346:SF30">
    <property type="entry name" value="MATERNAL EMBRYONIC LEUCINE ZIPPER KINASE"/>
    <property type="match status" value="1"/>
</dbReference>
<protein>
    <submittedName>
        <fullName evidence="9">CAMK family protein kinase</fullName>
    </submittedName>
</protein>
<dbReference type="eggNOG" id="KOG0583">
    <property type="taxonomic scope" value="Eukaryota"/>
</dbReference>
<evidence type="ECO:0000256" key="5">
    <source>
        <dbReference type="ARBA" id="ARBA00022840"/>
    </source>
</evidence>